<keyword evidence="3" id="KW-1185">Reference proteome</keyword>
<dbReference type="Gene3D" id="3.90.1580.10">
    <property type="entry name" value="paralog of FGE (formylglycine-generating enzyme)"/>
    <property type="match status" value="1"/>
</dbReference>
<dbReference type="InterPro" id="IPR051043">
    <property type="entry name" value="Sulfatase_Mod_Factor_Kinase"/>
</dbReference>
<dbReference type="SUPFAM" id="SSF56436">
    <property type="entry name" value="C-type lectin-like"/>
    <property type="match status" value="1"/>
</dbReference>
<dbReference type="EMBL" id="JAEVHM010000003">
    <property type="protein sequence ID" value="MBM0230686.1"/>
    <property type="molecule type" value="Genomic_DNA"/>
</dbReference>
<reference evidence="2 3" key="1">
    <citation type="submission" date="2021-01" db="EMBL/GenBank/DDBJ databases">
        <title>Draft genome sequence of Micromonospora sp. strain STR1_7.</title>
        <authorList>
            <person name="Karlyshev A."/>
            <person name="Jawad R."/>
        </authorList>
    </citation>
    <scope>NUCLEOTIDE SEQUENCE [LARGE SCALE GENOMIC DNA]</scope>
    <source>
        <strain evidence="2 3">STR1-7</strain>
    </source>
</reference>
<accession>A0ABS1XN52</accession>
<dbReference type="InterPro" id="IPR042095">
    <property type="entry name" value="SUMF_sf"/>
</dbReference>
<evidence type="ECO:0000259" key="1">
    <source>
        <dbReference type="Pfam" id="PF03781"/>
    </source>
</evidence>
<proteinExistence type="predicted"/>
<dbReference type="Pfam" id="PF03781">
    <property type="entry name" value="FGE-sulfatase"/>
    <property type="match status" value="1"/>
</dbReference>
<protein>
    <submittedName>
        <fullName evidence="2">SUMF1/EgtB/PvdO family nonheme iron enzyme</fullName>
    </submittedName>
</protein>
<dbReference type="PANTHER" id="PTHR23150">
    <property type="entry name" value="SULFATASE MODIFYING FACTOR 1, 2"/>
    <property type="match status" value="1"/>
</dbReference>
<dbReference type="Proteomes" id="UP000601027">
    <property type="component" value="Unassembled WGS sequence"/>
</dbReference>
<dbReference type="RefSeq" id="WP_203173173.1">
    <property type="nucleotide sequence ID" value="NZ_JAEVHM010000003.1"/>
</dbReference>
<dbReference type="PANTHER" id="PTHR23150:SF19">
    <property type="entry name" value="FORMYLGLYCINE-GENERATING ENZYME"/>
    <property type="match status" value="1"/>
</dbReference>
<comment type="caution">
    <text evidence="2">The sequence shown here is derived from an EMBL/GenBank/DDBJ whole genome shotgun (WGS) entry which is preliminary data.</text>
</comment>
<sequence>MRQIDKQSLSVTVPGCGFNLIEFGARTFEMGFPERAFRAAPVHEVTLDAFLLGDRCVSAGDFARFLADTPGAVDHMMIDCVDPGFFVHRAAGFVLRPGCADFPMIQISFWAAAAYCNWLSDAEGARRVYDVAARTVDYTADGFRLPTEAEWEAACRVGWGAAPAVDPDLHNSLDAGSRMAAMRAGVSLAGNFSSAEPTPVPVTAPVPDAAGLHHMLGNVREWCQDRFGPYRSDPVSNPHGPAEGSFRVVRGGSYGEALATMSAVSRLAAFEGTRCEVYGFRVARSAGNLVTVAG</sequence>
<name>A0ABS1XN52_9ACTN</name>
<organism evidence="2 3">
    <name type="scientific">Micromonospora parastrephiae</name>
    <dbReference type="NCBI Taxonomy" id="2806101"/>
    <lineage>
        <taxon>Bacteria</taxon>
        <taxon>Bacillati</taxon>
        <taxon>Actinomycetota</taxon>
        <taxon>Actinomycetes</taxon>
        <taxon>Micromonosporales</taxon>
        <taxon>Micromonosporaceae</taxon>
        <taxon>Micromonospora</taxon>
    </lineage>
</organism>
<gene>
    <name evidence="2" type="ORF">JNW91_01605</name>
</gene>
<evidence type="ECO:0000313" key="2">
    <source>
        <dbReference type="EMBL" id="MBM0230686.1"/>
    </source>
</evidence>
<evidence type="ECO:0000313" key="3">
    <source>
        <dbReference type="Proteomes" id="UP000601027"/>
    </source>
</evidence>
<feature type="domain" description="Sulfatase-modifying factor enzyme-like" evidence="1">
    <location>
        <begin position="27"/>
        <end position="284"/>
    </location>
</feature>
<dbReference type="InterPro" id="IPR005532">
    <property type="entry name" value="SUMF_dom"/>
</dbReference>
<dbReference type="InterPro" id="IPR016187">
    <property type="entry name" value="CTDL_fold"/>
</dbReference>